<organism evidence="1 2">
    <name type="scientific">Agrocybe chaxingu</name>
    <dbReference type="NCBI Taxonomy" id="84603"/>
    <lineage>
        <taxon>Eukaryota</taxon>
        <taxon>Fungi</taxon>
        <taxon>Dikarya</taxon>
        <taxon>Basidiomycota</taxon>
        <taxon>Agaricomycotina</taxon>
        <taxon>Agaricomycetes</taxon>
        <taxon>Agaricomycetidae</taxon>
        <taxon>Agaricales</taxon>
        <taxon>Agaricineae</taxon>
        <taxon>Strophariaceae</taxon>
        <taxon>Agrocybe</taxon>
    </lineage>
</organism>
<comment type="caution">
    <text evidence="1">The sequence shown here is derived from an EMBL/GenBank/DDBJ whole genome shotgun (WGS) entry which is preliminary data.</text>
</comment>
<gene>
    <name evidence="1" type="ORF">NLJ89_g11326</name>
</gene>
<proteinExistence type="predicted"/>
<dbReference type="OrthoDB" id="3263038at2759"/>
<evidence type="ECO:0000313" key="1">
    <source>
        <dbReference type="EMBL" id="KAJ3491556.1"/>
    </source>
</evidence>
<sequence>MSTTITFLSNSLPSSIPKLDATGLNWAIFSVCFKDTIKVKGFWGHFNGTSICLQLITVTAPNGAVTSAPTAAEIASQAQWQKDKRLAKSLLIQKILDSMLMCIHLKTSVKDHWYAIVAEYSKKGAYTQTDLHTKFLELKCLDKANVCKFLDSLQVKREKLITVSVMISDKDYISTIISSLPYALSNFRLVQLALAWMFAPTRTIKANGLLSLLAEEADHQKVQ</sequence>
<dbReference type="Pfam" id="PF14223">
    <property type="entry name" value="Retrotran_gag_2"/>
    <property type="match status" value="1"/>
</dbReference>
<dbReference type="Proteomes" id="UP001148786">
    <property type="component" value="Unassembled WGS sequence"/>
</dbReference>
<dbReference type="EMBL" id="JANKHO010002531">
    <property type="protein sequence ID" value="KAJ3491556.1"/>
    <property type="molecule type" value="Genomic_DNA"/>
</dbReference>
<reference evidence="1" key="1">
    <citation type="submission" date="2022-07" db="EMBL/GenBank/DDBJ databases">
        <title>Genome Sequence of Agrocybe chaxingu.</title>
        <authorList>
            <person name="Buettner E."/>
        </authorList>
    </citation>
    <scope>NUCLEOTIDE SEQUENCE</scope>
    <source>
        <strain evidence="1">MP-N11</strain>
    </source>
</reference>
<evidence type="ECO:0000313" key="2">
    <source>
        <dbReference type="Proteomes" id="UP001148786"/>
    </source>
</evidence>
<accession>A0A9W8JPF3</accession>
<dbReference type="AlphaFoldDB" id="A0A9W8JPF3"/>
<name>A0A9W8JPF3_9AGAR</name>
<keyword evidence="2" id="KW-1185">Reference proteome</keyword>
<protein>
    <submittedName>
        <fullName evidence="1">Uncharacterized protein</fullName>
    </submittedName>
</protein>